<evidence type="ECO:0000256" key="3">
    <source>
        <dbReference type="ARBA" id="ARBA00022801"/>
    </source>
</evidence>
<feature type="domain" description="Type II restriction enzyme NaeI" evidence="5">
    <location>
        <begin position="57"/>
        <end position="285"/>
    </location>
</feature>
<proteinExistence type="predicted"/>
<comment type="caution">
    <text evidence="6">The sequence shown here is derived from an EMBL/GenBank/DDBJ whole genome shotgun (WGS) entry which is preliminary data.</text>
</comment>
<dbReference type="InterPro" id="IPR036388">
    <property type="entry name" value="WH-like_DNA-bd_sf"/>
</dbReference>
<protein>
    <recommendedName>
        <fullName evidence="5">Type II restriction enzyme NaeI domain-containing protein</fullName>
    </recommendedName>
</protein>
<dbReference type="InterPro" id="IPR015210">
    <property type="entry name" value="NaeI"/>
</dbReference>
<accession>A0AAW8EUP1</accession>
<feature type="region of interest" description="Disordered" evidence="4">
    <location>
        <begin position="1"/>
        <end position="21"/>
    </location>
</feature>
<evidence type="ECO:0000313" key="6">
    <source>
        <dbReference type="EMBL" id="MDQ0646565.1"/>
    </source>
</evidence>
<dbReference type="InterPro" id="IPR011335">
    <property type="entry name" value="Restrct_endonuc-II-like"/>
</dbReference>
<dbReference type="RefSeq" id="WP_307293693.1">
    <property type="nucleotide sequence ID" value="NZ_JAUSXV010000001.1"/>
</dbReference>
<sequence length="310" mass="34671">MTGRHEPIPVPGEVCQPDARKAGVPPAHEILDPILDSELQTVLAWLKAQQITDLLRTAVDDAVKYVLDGARTWRFDLTDPAVDSDERSSVGTKLQYHVIEELGLKKEPPLDTTIMGIAVEIKGTIRDTWMIPREGQCEVTLMIRIDAKAHLFEARLMRVHRAWLTGKKGNRDLKRSPRADAVRRYSQVVVPPTPLPPEPLRLLDRASLDVVFGNDGLRKRLIALFAALPEIVIPRGSIGIVGAGLRDPMKRAREAKVELREKHGLIVLVGTWPAERTLARTMGFDLSDEAWVAVHLDTFQVYGLRVPEPR</sequence>
<dbReference type="InterPro" id="IPR037057">
    <property type="entry name" value="DNA_rep_MutH/T2_RE_sf"/>
</dbReference>
<evidence type="ECO:0000313" key="7">
    <source>
        <dbReference type="Proteomes" id="UP001244427"/>
    </source>
</evidence>
<organism evidence="6 7">
    <name type="scientific">Microbacterium natoriense</name>
    <dbReference type="NCBI Taxonomy" id="284570"/>
    <lineage>
        <taxon>Bacteria</taxon>
        <taxon>Bacillati</taxon>
        <taxon>Actinomycetota</taxon>
        <taxon>Actinomycetes</taxon>
        <taxon>Micrococcales</taxon>
        <taxon>Microbacteriaceae</taxon>
        <taxon>Microbacterium</taxon>
    </lineage>
</organism>
<keyword evidence="1" id="KW-0540">Nuclease</keyword>
<evidence type="ECO:0000256" key="2">
    <source>
        <dbReference type="ARBA" id="ARBA00022759"/>
    </source>
</evidence>
<dbReference type="Proteomes" id="UP001244427">
    <property type="component" value="Unassembled WGS sequence"/>
</dbReference>
<keyword evidence="7" id="KW-1185">Reference proteome</keyword>
<keyword evidence="2" id="KW-0255">Endonuclease</keyword>
<dbReference type="AlphaFoldDB" id="A0AAW8EUP1"/>
<dbReference type="Gene3D" id="3.40.600.10">
    <property type="entry name" value="DNA mismatch repair MutH/Restriction endonuclease, type II"/>
    <property type="match status" value="1"/>
</dbReference>
<name>A0AAW8EUP1_9MICO</name>
<gene>
    <name evidence="6" type="ORF">QFZ53_000761</name>
</gene>
<dbReference type="GO" id="GO:0009036">
    <property type="term" value="F:type II site-specific deoxyribonuclease activity"/>
    <property type="evidence" value="ECO:0007669"/>
    <property type="project" value="InterPro"/>
</dbReference>
<dbReference type="GO" id="GO:0009307">
    <property type="term" value="P:DNA restriction-modification system"/>
    <property type="evidence" value="ECO:0007669"/>
    <property type="project" value="InterPro"/>
</dbReference>
<dbReference type="Gene3D" id="1.10.10.10">
    <property type="entry name" value="Winged helix-like DNA-binding domain superfamily/Winged helix DNA-binding domain"/>
    <property type="match status" value="1"/>
</dbReference>
<keyword evidence="3" id="KW-0378">Hydrolase</keyword>
<evidence type="ECO:0000259" key="5">
    <source>
        <dbReference type="Pfam" id="PF09126"/>
    </source>
</evidence>
<dbReference type="GO" id="GO:0003677">
    <property type="term" value="F:DNA binding"/>
    <property type="evidence" value="ECO:0007669"/>
    <property type="project" value="InterPro"/>
</dbReference>
<reference evidence="6 7" key="1">
    <citation type="submission" date="2023-07" db="EMBL/GenBank/DDBJ databases">
        <title>Comparative genomics of wheat-associated soil bacteria to identify genetic determinants of phenazine resistance.</title>
        <authorList>
            <person name="Mouncey N."/>
        </authorList>
    </citation>
    <scope>NUCLEOTIDE SEQUENCE [LARGE SCALE GENOMIC DNA]</scope>
    <source>
        <strain evidence="6 7">W4I9-1</strain>
    </source>
</reference>
<dbReference type="Pfam" id="PF09126">
    <property type="entry name" value="NaeI"/>
    <property type="match status" value="1"/>
</dbReference>
<evidence type="ECO:0000256" key="4">
    <source>
        <dbReference type="SAM" id="MobiDB-lite"/>
    </source>
</evidence>
<dbReference type="SUPFAM" id="SSF52980">
    <property type="entry name" value="Restriction endonuclease-like"/>
    <property type="match status" value="1"/>
</dbReference>
<dbReference type="EMBL" id="JAUSXV010000001">
    <property type="protein sequence ID" value="MDQ0646565.1"/>
    <property type="molecule type" value="Genomic_DNA"/>
</dbReference>
<evidence type="ECO:0000256" key="1">
    <source>
        <dbReference type="ARBA" id="ARBA00022722"/>
    </source>
</evidence>